<dbReference type="SUPFAM" id="SSF46938">
    <property type="entry name" value="CRAL/TRIO N-terminal domain"/>
    <property type="match status" value="2"/>
</dbReference>
<dbReference type="InterPro" id="IPR036273">
    <property type="entry name" value="CRAL/TRIO_N_dom_sf"/>
</dbReference>
<evidence type="ECO:0000259" key="1">
    <source>
        <dbReference type="PROSITE" id="PS50191"/>
    </source>
</evidence>
<feature type="domain" description="CRAL-TRIO" evidence="1">
    <location>
        <begin position="88"/>
        <end position="247"/>
    </location>
</feature>
<dbReference type="PANTHER" id="PTHR10174">
    <property type="entry name" value="ALPHA-TOCOPHEROL TRANSFER PROTEIN-RELATED"/>
    <property type="match status" value="1"/>
</dbReference>
<dbReference type="InParanoid" id="A0A6J0BEU8"/>
<reference evidence="3" key="1">
    <citation type="submission" date="2025-08" db="UniProtKB">
        <authorList>
            <consortium name="RefSeq"/>
        </authorList>
    </citation>
    <scope>IDENTIFICATION</scope>
    <source>
        <tissue evidence="3">Thorax and Abdomen</tissue>
    </source>
</reference>
<dbReference type="PRINTS" id="PR00180">
    <property type="entry name" value="CRETINALDHBP"/>
</dbReference>
<dbReference type="GeneID" id="107219599"/>
<dbReference type="AlphaFoldDB" id="A0A6J0BEU8"/>
<dbReference type="CDD" id="cd00170">
    <property type="entry name" value="SEC14"/>
    <property type="match status" value="2"/>
</dbReference>
<dbReference type="Gene3D" id="3.40.525.10">
    <property type="entry name" value="CRAL-TRIO lipid binding domain"/>
    <property type="match status" value="2"/>
</dbReference>
<sequence>MALIKVQTVEEEMKRNSELKKSDLQMLRDWCKKQPHLPAVSDTDLTLFLHSNYYRLESTKLTIDAFYSVRTHIPELFSNRDPLGEKGLREIMKVVCCIFLPGTTPEGYRVILAKTIDPDPSRYVLADVIKLASMVMELRLYTTGTSSGYVIILDMDGTVFGHVARMNPMVVKKHLYYVQEALPIRLKSVHIINTAPFVEILMNIAKPFMKKELMNMIFLHSSVDTLNKRIPVDLLPNDQGGKAGPLKDLWAAELKNLEEHRAWFLEEDMRKVDESLRPDKAKNITDIFGIEGSFKKLDIDYELKLIDNIMVLMKMKTMEEEMKKNSELKESDLDILRDWSKKQPHLPHPISDGELILFLHRNYYQIEPTKPTIDAFHTVRTHAPDFCSNRDPLNSKNLREIMKVLGCVPLPGATPEGWKMMLVTLLDHDPSRYAYVDAIKLLCMVLELWLFTEGTVPGHVVIFDMTGVTMGHLVRISLTVMKKFLYYMQEALPMRLKHVHFINTSPIADVVLNMMKPFTKSELLNQFSLHTDLESFSKKIPTDVLPNEHGGKAGPLKNLWADELRKVEEHRAWFLEEDKRKVNENLRPGKAKNATDLFGVEGSFKKLDID</sequence>
<dbReference type="OrthoDB" id="6432525at2759"/>
<dbReference type="PANTHER" id="PTHR10174:SF213">
    <property type="entry name" value="CRAL-TRIO DOMAIN-CONTAINING PROTEIN"/>
    <property type="match status" value="1"/>
</dbReference>
<keyword evidence="2" id="KW-1185">Reference proteome</keyword>
<organism evidence="3">
    <name type="scientific">Neodiprion lecontei</name>
    <name type="common">Redheaded pine sawfly</name>
    <dbReference type="NCBI Taxonomy" id="441921"/>
    <lineage>
        <taxon>Eukaryota</taxon>
        <taxon>Metazoa</taxon>
        <taxon>Ecdysozoa</taxon>
        <taxon>Arthropoda</taxon>
        <taxon>Hexapoda</taxon>
        <taxon>Insecta</taxon>
        <taxon>Pterygota</taxon>
        <taxon>Neoptera</taxon>
        <taxon>Endopterygota</taxon>
        <taxon>Hymenoptera</taxon>
        <taxon>Tenthredinoidea</taxon>
        <taxon>Diprionidae</taxon>
        <taxon>Diprioninae</taxon>
        <taxon>Neodiprion</taxon>
    </lineage>
</organism>
<feature type="domain" description="CRAL-TRIO" evidence="1">
    <location>
        <begin position="461"/>
        <end position="557"/>
    </location>
</feature>
<protein>
    <submittedName>
        <fullName evidence="3">Uncharacterized protein LOC107219599</fullName>
    </submittedName>
</protein>
<dbReference type="InterPro" id="IPR001251">
    <property type="entry name" value="CRAL-TRIO_dom"/>
</dbReference>
<evidence type="ECO:0000313" key="2">
    <source>
        <dbReference type="Proteomes" id="UP000829291"/>
    </source>
</evidence>
<evidence type="ECO:0000313" key="3">
    <source>
        <dbReference type="RefSeq" id="XP_015513350.1"/>
    </source>
</evidence>
<dbReference type="GO" id="GO:0016020">
    <property type="term" value="C:membrane"/>
    <property type="evidence" value="ECO:0007669"/>
    <property type="project" value="TreeGrafter"/>
</dbReference>
<dbReference type="SMART" id="SM00516">
    <property type="entry name" value="SEC14"/>
    <property type="match status" value="2"/>
</dbReference>
<dbReference type="RefSeq" id="XP_015513350.1">
    <property type="nucleotide sequence ID" value="XM_015657864.2"/>
</dbReference>
<dbReference type="Proteomes" id="UP000829291">
    <property type="component" value="Chromosome 3"/>
</dbReference>
<accession>A0A6J0BEU8</accession>
<dbReference type="PROSITE" id="PS50191">
    <property type="entry name" value="CRAL_TRIO"/>
    <property type="match status" value="2"/>
</dbReference>
<dbReference type="Pfam" id="PF00650">
    <property type="entry name" value="CRAL_TRIO"/>
    <property type="match status" value="2"/>
</dbReference>
<gene>
    <name evidence="3" type="primary">LOC107219599</name>
</gene>
<proteinExistence type="predicted"/>
<dbReference type="GO" id="GO:1902936">
    <property type="term" value="F:phosphatidylinositol bisphosphate binding"/>
    <property type="evidence" value="ECO:0007669"/>
    <property type="project" value="TreeGrafter"/>
</dbReference>
<dbReference type="SUPFAM" id="SSF52087">
    <property type="entry name" value="CRAL/TRIO domain"/>
    <property type="match status" value="2"/>
</dbReference>
<dbReference type="InterPro" id="IPR036865">
    <property type="entry name" value="CRAL-TRIO_dom_sf"/>
</dbReference>
<name>A0A6J0BEU8_NEOLC</name>
<dbReference type="KEGG" id="nlo:107219599"/>